<keyword evidence="1" id="KW-1133">Transmembrane helix</keyword>
<feature type="transmembrane region" description="Helical" evidence="1">
    <location>
        <begin position="69"/>
        <end position="87"/>
    </location>
</feature>
<gene>
    <name evidence="2" type="ORF">LCGC14_0842260</name>
</gene>
<comment type="caution">
    <text evidence="2">The sequence shown here is derived from an EMBL/GenBank/DDBJ whole genome shotgun (WGS) entry which is preliminary data.</text>
</comment>
<dbReference type="AlphaFoldDB" id="A0A0F9PXY6"/>
<protein>
    <submittedName>
        <fullName evidence="2">Uncharacterized protein</fullName>
    </submittedName>
</protein>
<sequence>MDLLKLLEIIATGGGALWAAYKIIENWPWALGLDPEPRRWAASIIAGVCGALAWLLQMGLGVHAQPTTWQGWATALGGAAILAGWLAEKVHARTKLSKFMRNHRGERIEKPLPYRYMLY</sequence>
<organism evidence="2">
    <name type="scientific">marine sediment metagenome</name>
    <dbReference type="NCBI Taxonomy" id="412755"/>
    <lineage>
        <taxon>unclassified sequences</taxon>
        <taxon>metagenomes</taxon>
        <taxon>ecological metagenomes</taxon>
    </lineage>
</organism>
<proteinExistence type="predicted"/>
<name>A0A0F9PXY6_9ZZZZ</name>
<dbReference type="EMBL" id="LAZR01002473">
    <property type="protein sequence ID" value="KKN29612.1"/>
    <property type="molecule type" value="Genomic_DNA"/>
</dbReference>
<evidence type="ECO:0000313" key="2">
    <source>
        <dbReference type="EMBL" id="KKN29612.1"/>
    </source>
</evidence>
<keyword evidence="1" id="KW-0472">Membrane</keyword>
<keyword evidence="1" id="KW-0812">Transmembrane</keyword>
<accession>A0A0F9PXY6</accession>
<evidence type="ECO:0000256" key="1">
    <source>
        <dbReference type="SAM" id="Phobius"/>
    </source>
</evidence>
<feature type="transmembrane region" description="Helical" evidence="1">
    <location>
        <begin position="40"/>
        <end position="57"/>
    </location>
</feature>
<reference evidence="2" key="1">
    <citation type="journal article" date="2015" name="Nature">
        <title>Complex archaea that bridge the gap between prokaryotes and eukaryotes.</title>
        <authorList>
            <person name="Spang A."/>
            <person name="Saw J.H."/>
            <person name="Jorgensen S.L."/>
            <person name="Zaremba-Niedzwiedzka K."/>
            <person name="Martijn J."/>
            <person name="Lind A.E."/>
            <person name="van Eijk R."/>
            <person name="Schleper C."/>
            <person name="Guy L."/>
            <person name="Ettema T.J."/>
        </authorList>
    </citation>
    <scope>NUCLEOTIDE SEQUENCE</scope>
</reference>